<evidence type="ECO:0008006" key="3">
    <source>
        <dbReference type="Google" id="ProtNLM"/>
    </source>
</evidence>
<name>A0ABY1BYP0_MYXFU</name>
<keyword evidence="2" id="KW-1185">Reference proteome</keyword>
<evidence type="ECO:0000313" key="2">
    <source>
        <dbReference type="Proteomes" id="UP000183760"/>
    </source>
</evidence>
<dbReference type="Proteomes" id="UP000183760">
    <property type="component" value="Unassembled WGS sequence"/>
</dbReference>
<proteinExistence type="predicted"/>
<reference evidence="1 2" key="1">
    <citation type="submission" date="2016-10" db="EMBL/GenBank/DDBJ databases">
        <authorList>
            <person name="Varghese N."/>
            <person name="Submissions S."/>
        </authorList>
    </citation>
    <scope>NUCLEOTIDE SEQUENCE [LARGE SCALE GENOMIC DNA]</scope>
    <source>
        <strain evidence="1 2">DSM 16525</strain>
    </source>
</reference>
<comment type="caution">
    <text evidence="1">The sequence shown here is derived from an EMBL/GenBank/DDBJ whole genome shotgun (WGS) entry which is preliminary data.</text>
</comment>
<protein>
    <recommendedName>
        <fullName evidence="3">Com family DNA-binding transcriptional regulator</fullName>
    </recommendedName>
</protein>
<evidence type="ECO:0000313" key="1">
    <source>
        <dbReference type="EMBL" id="SET16215.1"/>
    </source>
</evidence>
<accession>A0ABY1BYP0</accession>
<gene>
    <name evidence="1" type="ORF">SAMN05443572_1011290</name>
</gene>
<dbReference type="EMBL" id="FOIB01000001">
    <property type="protein sequence ID" value="SET16215.1"/>
    <property type="molecule type" value="Genomic_DNA"/>
</dbReference>
<organism evidence="1 2">
    <name type="scientific">Myxococcus fulvus</name>
    <dbReference type="NCBI Taxonomy" id="33"/>
    <lineage>
        <taxon>Bacteria</taxon>
        <taxon>Pseudomonadati</taxon>
        <taxon>Myxococcota</taxon>
        <taxon>Myxococcia</taxon>
        <taxon>Myxococcales</taxon>
        <taxon>Cystobacterineae</taxon>
        <taxon>Myxococcaceae</taxon>
        <taxon>Myxococcus</taxon>
    </lineage>
</organism>
<sequence>MGLTLIMSINIVSRVSDTGVEMRDGCQREGEAGELRCLCGSLLARLVPEGVELKCRRCHRTRVVPLERPPGDGSAKGAHG</sequence>